<dbReference type="GO" id="GO:0004792">
    <property type="term" value="F:thiosulfate-cyanide sulfurtransferase activity"/>
    <property type="evidence" value="ECO:0007669"/>
    <property type="project" value="TreeGrafter"/>
</dbReference>
<comment type="function">
    <text evidence="6">Catalyzes the adenylation by ATP of the carboxyl group of the C-terminal glycine of sulfur carrier protein MoaD.</text>
</comment>
<comment type="caution">
    <text evidence="14">The sequence shown here is derived from an EMBL/GenBank/DDBJ whole genome shotgun (WGS) entry which is preliminary data.</text>
</comment>
<evidence type="ECO:0000256" key="6">
    <source>
        <dbReference type="ARBA" id="ARBA00055169"/>
    </source>
</evidence>
<dbReference type="Gene3D" id="3.40.50.720">
    <property type="entry name" value="NAD(P)-binding Rossmann-like Domain"/>
    <property type="match status" value="1"/>
</dbReference>
<keyword evidence="14" id="KW-0548">Nucleotidyltransferase</keyword>
<dbReference type="GO" id="GO:0005524">
    <property type="term" value="F:ATP binding"/>
    <property type="evidence" value="ECO:0007669"/>
    <property type="project" value="UniProtKB-KW"/>
</dbReference>
<reference evidence="14 15" key="1">
    <citation type="submission" date="2020-04" db="EMBL/GenBank/DDBJ databases">
        <title>Draft genome of Leeia sp. IMCC25680.</title>
        <authorList>
            <person name="Song J."/>
            <person name="Cho J.-C."/>
        </authorList>
    </citation>
    <scope>NUCLEOTIDE SEQUENCE [LARGE SCALE GENOMIC DNA]</scope>
    <source>
        <strain evidence="14 15">IMCC25680</strain>
    </source>
</reference>
<dbReference type="FunFam" id="3.40.50.720:FF:000033">
    <property type="entry name" value="Adenylyltransferase and sulfurtransferase MOCS3"/>
    <property type="match status" value="1"/>
</dbReference>
<keyword evidence="3" id="KW-0547">Nucleotide-binding</keyword>
<dbReference type="InterPro" id="IPR035985">
    <property type="entry name" value="Ubiquitin-activating_enz"/>
</dbReference>
<dbReference type="GO" id="GO:0061605">
    <property type="term" value="F:molybdopterin-synthase adenylyltransferase activity"/>
    <property type="evidence" value="ECO:0007669"/>
    <property type="project" value="UniProtKB-EC"/>
</dbReference>
<evidence type="ECO:0000256" key="10">
    <source>
        <dbReference type="ARBA" id="ARBA00075110"/>
    </source>
</evidence>
<sequence>MTSNELSDSQLLRYSRHILLEELGIEGQQQLLAAKVLVVGMGGLGSAATPYLAAGGIGALHLADGDQVDLTNLQRQIVHHESRVGMNKAQSAAVYLQQLNPALTLQLLPQDLAADSLAAAVSAVDLVLDCSDRFATRQAVNQACVAAAKPLVSGSALGFAGQLVVFDVRQANSPCYHCLFPAGAETGEQRCATFGVLSPLVGVIGALQATEAIKRLCGLDPDAVGRLLMYDSLRGDWRSIRVPRDPACPVCHAR</sequence>
<evidence type="ECO:0000256" key="3">
    <source>
        <dbReference type="ARBA" id="ARBA00022741"/>
    </source>
</evidence>
<dbReference type="InterPro" id="IPR000594">
    <property type="entry name" value="ThiF_NAD_FAD-bd"/>
</dbReference>
<dbReference type="RefSeq" id="WP_168876592.1">
    <property type="nucleotide sequence ID" value="NZ_JABAIM010000001.1"/>
</dbReference>
<dbReference type="NCBIfam" id="NF004281">
    <property type="entry name" value="PRK05690.1"/>
    <property type="match status" value="1"/>
</dbReference>
<name>A0A847RV06_9NEIS</name>
<evidence type="ECO:0000259" key="13">
    <source>
        <dbReference type="Pfam" id="PF00899"/>
    </source>
</evidence>
<evidence type="ECO:0000256" key="5">
    <source>
        <dbReference type="ARBA" id="ARBA00052218"/>
    </source>
</evidence>
<dbReference type="GO" id="GO:0008641">
    <property type="term" value="F:ubiquitin-like modifier activating enzyme activity"/>
    <property type="evidence" value="ECO:0007669"/>
    <property type="project" value="InterPro"/>
</dbReference>
<accession>A0A847RV06</accession>
<evidence type="ECO:0000256" key="8">
    <source>
        <dbReference type="ARBA" id="ARBA00066884"/>
    </source>
</evidence>
<evidence type="ECO:0000256" key="12">
    <source>
        <dbReference type="ARBA" id="ARBA00078531"/>
    </source>
</evidence>
<comment type="similarity">
    <text evidence="1">Belongs to the HesA/MoeB/ThiF family.</text>
</comment>
<dbReference type="SUPFAM" id="SSF69572">
    <property type="entry name" value="Activating enzymes of the ubiquitin-like proteins"/>
    <property type="match status" value="1"/>
</dbReference>
<dbReference type="GO" id="GO:0005829">
    <property type="term" value="C:cytosol"/>
    <property type="evidence" value="ECO:0007669"/>
    <property type="project" value="TreeGrafter"/>
</dbReference>
<protein>
    <recommendedName>
        <fullName evidence="9">Molybdopterin-synthase adenylyltransferase</fullName>
        <ecNumber evidence="8">2.7.7.80</ecNumber>
    </recommendedName>
    <alternativeName>
        <fullName evidence="12">MoaD protein adenylase</fullName>
    </alternativeName>
    <alternativeName>
        <fullName evidence="10">Molybdopterin-converting factor subunit 1 adenylase</fullName>
    </alternativeName>
    <alternativeName>
        <fullName evidence="11">Sulfur carrier protein MoaD adenylyltransferase</fullName>
    </alternativeName>
</protein>
<keyword evidence="15" id="KW-1185">Reference proteome</keyword>
<keyword evidence="4" id="KW-0067">ATP-binding</keyword>
<dbReference type="EC" id="2.7.7.80" evidence="8"/>
<dbReference type="Proteomes" id="UP000587991">
    <property type="component" value="Unassembled WGS sequence"/>
</dbReference>
<dbReference type="GO" id="GO:0008146">
    <property type="term" value="F:sulfotransferase activity"/>
    <property type="evidence" value="ECO:0007669"/>
    <property type="project" value="TreeGrafter"/>
</dbReference>
<dbReference type="InterPro" id="IPR045886">
    <property type="entry name" value="ThiF/MoeB/HesA"/>
</dbReference>
<dbReference type="Pfam" id="PF00899">
    <property type="entry name" value="ThiF"/>
    <property type="match status" value="1"/>
</dbReference>
<evidence type="ECO:0000256" key="4">
    <source>
        <dbReference type="ARBA" id="ARBA00022840"/>
    </source>
</evidence>
<gene>
    <name evidence="14" type="primary">moeB</name>
    <name evidence="14" type="ORF">HF682_07650</name>
</gene>
<evidence type="ECO:0000256" key="11">
    <source>
        <dbReference type="ARBA" id="ARBA00075328"/>
    </source>
</evidence>
<evidence type="ECO:0000256" key="9">
    <source>
        <dbReference type="ARBA" id="ARBA00073635"/>
    </source>
</evidence>
<dbReference type="AlphaFoldDB" id="A0A847RV06"/>
<evidence type="ECO:0000313" key="14">
    <source>
        <dbReference type="EMBL" id="NLR75030.1"/>
    </source>
</evidence>
<keyword evidence="2 14" id="KW-0808">Transferase</keyword>
<comment type="subunit">
    <text evidence="7">Homodimer. Forms a stable heterotetrameric complex of 2 MoeB and 2 MoaD during adenylation of MoaD.</text>
</comment>
<dbReference type="EMBL" id="JABAIM010000001">
    <property type="protein sequence ID" value="NLR75030.1"/>
    <property type="molecule type" value="Genomic_DNA"/>
</dbReference>
<evidence type="ECO:0000256" key="7">
    <source>
        <dbReference type="ARBA" id="ARBA00063809"/>
    </source>
</evidence>
<evidence type="ECO:0000313" key="15">
    <source>
        <dbReference type="Proteomes" id="UP000587991"/>
    </source>
</evidence>
<dbReference type="CDD" id="cd00757">
    <property type="entry name" value="ThiF_MoeB_HesA_family"/>
    <property type="match status" value="1"/>
</dbReference>
<evidence type="ECO:0000256" key="1">
    <source>
        <dbReference type="ARBA" id="ARBA00009919"/>
    </source>
</evidence>
<organism evidence="14 15">
    <name type="scientific">Leeia aquatica</name>
    <dbReference type="NCBI Taxonomy" id="2725557"/>
    <lineage>
        <taxon>Bacteria</taxon>
        <taxon>Pseudomonadati</taxon>
        <taxon>Pseudomonadota</taxon>
        <taxon>Betaproteobacteria</taxon>
        <taxon>Neisseriales</taxon>
        <taxon>Leeiaceae</taxon>
        <taxon>Leeia</taxon>
    </lineage>
</organism>
<evidence type="ECO:0000256" key="2">
    <source>
        <dbReference type="ARBA" id="ARBA00022679"/>
    </source>
</evidence>
<comment type="catalytic activity">
    <reaction evidence="5">
        <text>[molybdopterin-synthase sulfur-carrier protein]-C-terminal Gly-Gly + ATP + H(+) = [molybdopterin-synthase sulfur-carrier protein]-C-terminal Gly-Gly-AMP + diphosphate</text>
        <dbReference type="Rhea" id="RHEA:43616"/>
        <dbReference type="Rhea" id="RHEA-COMP:12159"/>
        <dbReference type="Rhea" id="RHEA-COMP:12202"/>
        <dbReference type="ChEBI" id="CHEBI:15378"/>
        <dbReference type="ChEBI" id="CHEBI:30616"/>
        <dbReference type="ChEBI" id="CHEBI:33019"/>
        <dbReference type="ChEBI" id="CHEBI:90618"/>
        <dbReference type="ChEBI" id="CHEBI:90778"/>
        <dbReference type="EC" id="2.7.7.80"/>
    </reaction>
</comment>
<proteinExistence type="inferred from homology"/>
<feature type="domain" description="THIF-type NAD/FAD binding fold" evidence="13">
    <location>
        <begin position="14"/>
        <end position="250"/>
    </location>
</feature>
<dbReference type="PANTHER" id="PTHR10953:SF240">
    <property type="entry name" value="SULFUR CARRIER PROTEIN THIS ADENYLYLTRANSFERASE"/>
    <property type="match status" value="1"/>
</dbReference>
<dbReference type="PANTHER" id="PTHR10953">
    <property type="entry name" value="UBIQUITIN-ACTIVATING ENZYME E1"/>
    <property type="match status" value="1"/>
</dbReference>